<dbReference type="KEGG" id="vg:77928480"/>
<evidence type="ECO:0000256" key="1">
    <source>
        <dbReference type="SAM" id="Phobius"/>
    </source>
</evidence>
<accession>A0A514A2Z8</accession>
<sequence>MGQMWRWHADALERSSLTSTVEPLGRGARQTCMLFDILAITICITAAWWLTTTPPTSR</sequence>
<keyword evidence="3" id="KW-1185">Reference proteome</keyword>
<dbReference type="Proteomes" id="UP000316333">
    <property type="component" value="Segment"/>
</dbReference>
<proteinExistence type="predicted"/>
<keyword evidence="1" id="KW-1133">Transmembrane helix</keyword>
<dbReference type="GeneID" id="77928480"/>
<dbReference type="RefSeq" id="YP_010652656.1">
    <property type="nucleotide sequence ID" value="NC_070788.1"/>
</dbReference>
<keyword evidence="1" id="KW-0812">Transmembrane</keyword>
<protein>
    <submittedName>
        <fullName evidence="2">Membrane protein</fullName>
    </submittedName>
</protein>
<evidence type="ECO:0000313" key="2">
    <source>
        <dbReference type="EMBL" id="QDH47635.1"/>
    </source>
</evidence>
<evidence type="ECO:0000313" key="3">
    <source>
        <dbReference type="Proteomes" id="UP000316333"/>
    </source>
</evidence>
<feature type="transmembrane region" description="Helical" evidence="1">
    <location>
        <begin position="33"/>
        <end position="51"/>
    </location>
</feature>
<dbReference type="EMBL" id="MK919469">
    <property type="protein sequence ID" value="QDH47635.1"/>
    <property type="molecule type" value="Genomic_DNA"/>
</dbReference>
<keyword evidence="1" id="KW-0472">Membrane</keyword>
<reference evidence="2 3" key="1">
    <citation type="submission" date="2019-05" db="EMBL/GenBank/DDBJ databases">
        <authorList>
            <person name="Bortz R.L."/>
            <person name="Snisky T."/>
            <person name="Capreri D."/>
            <person name="Dobina S."/>
            <person name="Lemmon M."/>
            <person name="Nisperos M."/>
            <person name="Soffer N."/>
            <person name="Tsuchihashi K."/>
            <person name="Butela K.A."/>
            <person name="Garlena R.A."/>
            <person name="Russell D.A."/>
            <person name="Pope W.H."/>
            <person name="Jacobs-Sera D."/>
            <person name="Hatfull G.F."/>
        </authorList>
    </citation>
    <scope>NUCLEOTIDE SEQUENCE [LARGE SCALE GENOMIC DNA]</scope>
</reference>
<organism evidence="2 3">
    <name type="scientific">Gordonia phage Madeline</name>
    <dbReference type="NCBI Taxonomy" id="2591189"/>
    <lineage>
        <taxon>Viruses</taxon>
        <taxon>Duplodnaviria</taxon>
        <taxon>Heunggongvirae</taxon>
        <taxon>Uroviricota</taxon>
        <taxon>Caudoviricetes</taxon>
        <taxon>Nymbaxtervirinae</taxon>
        <taxon>Nymphadoravirus</taxon>
        <taxon>Nymphadoravirus madeline</taxon>
    </lineage>
</organism>
<gene>
    <name evidence="2" type="primary">31</name>
    <name evidence="2" type="ORF">SEA_MADELINE_31</name>
</gene>
<name>A0A514A2Z8_9CAUD</name>